<sequence>MSIPVDLKVGTNIQNFKLTCTDLDSSPRSFRYSIGSGNINNHFAFSPNAGSNITRLLLASRFDYSILDTVRDYKLLVYVTDDNLLS</sequence>
<dbReference type="GO" id="GO:0005509">
    <property type="term" value="F:calcium ion binding"/>
    <property type="evidence" value="ECO:0007669"/>
    <property type="project" value="InterPro"/>
</dbReference>
<evidence type="ECO:0000256" key="2">
    <source>
        <dbReference type="ARBA" id="ARBA00023136"/>
    </source>
</evidence>
<dbReference type="CDD" id="cd11304">
    <property type="entry name" value="Cadherin_repeat"/>
    <property type="match status" value="1"/>
</dbReference>
<reference evidence="4" key="1">
    <citation type="submission" date="2005-09" db="EMBL/GenBank/DDBJ databases">
        <authorList>
            <person name="Mural R.J."/>
            <person name="Li P.W."/>
            <person name="Adams M.D."/>
            <person name="Amanatides P.G."/>
            <person name="Baden-Tillson H."/>
            <person name="Barnstead M."/>
            <person name="Chin S.H."/>
            <person name="Dew I."/>
            <person name="Evans C.A."/>
            <person name="Ferriera S."/>
            <person name="Flanigan M."/>
            <person name="Fosler C."/>
            <person name="Glodek A."/>
            <person name="Gu Z."/>
            <person name="Holt R.A."/>
            <person name="Jennings D."/>
            <person name="Kraft C.L."/>
            <person name="Lu F."/>
            <person name="Nguyen T."/>
            <person name="Nusskern D.R."/>
            <person name="Pfannkoch C.M."/>
            <person name="Sitter C."/>
            <person name="Sutton G.G."/>
            <person name="Venter J.C."/>
            <person name="Wang Z."/>
            <person name="Woodage T."/>
            <person name="Zheng X.H."/>
            <person name="Zhong F."/>
        </authorList>
    </citation>
    <scope>NUCLEOTIDE SEQUENCE [LARGE SCALE GENOMIC DNA]</scope>
    <source>
        <strain>BN</strain>
        <strain evidence="4">Sprague-Dawley</strain>
    </source>
</reference>
<evidence type="ECO:0000313" key="3">
    <source>
        <dbReference type="EMBL" id="EDM03282.1"/>
    </source>
</evidence>
<proteinExistence type="predicted"/>
<evidence type="ECO:0000313" key="4">
    <source>
        <dbReference type="Proteomes" id="UP000234681"/>
    </source>
</evidence>
<name>A6HB77_RAT</name>
<dbReference type="GO" id="GO:0016020">
    <property type="term" value="C:membrane"/>
    <property type="evidence" value="ECO:0007669"/>
    <property type="project" value="UniProtKB-SubCell"/>
</dbReference>
<dbReference type="Gene3D" id="2.60.40.60">
    <property type="entry name" value="Cadherins"/>
    <property type="match status" value="1"/>
</dbReference>
<dbReference type="InterPro" id="IPR015919">
    <property type="entry name" value="Cadherin-like_sf"/>
</dbReference>
<feature type="non-terminal residue" evidence="3">
    <location>
        <position position="86"/>
    </location>
</feature>
<dbReference type="Proteomes" id="UP000234681">
    <property type="component" value="Chromosome 6"/>
</dbReference>
<dbReference type="AlphaFoldDB" id="A6HB77"/>
<organism evidence="3 4">
    <name type="scientific">Rattus norvegicus</name>
    <name type="common">Rat</name>
    <dbReference type="NCBI Taxonomy" id="10116"/>
    <lineage>
        <taxon>Eukaryota</taxon>
        <taxon>Metazoa</taxon>
        <taxon>Chordata</taxon>
        <taxon>Craniata</taxon>
        <taxon>Vertebrata</taxon>
        <taxon>Euteleostomi</taxon>
        <taxon>Mammalia</taxon>
        <taxon>Eutheria</taxon>
        <taxon>Euarchontoglires</taxon>
        <taxon>Glires</taxon>
        <taxon>Rodentia</taxon>
        <taxon>Myomorpha</taxon>
        <taxon>Muroidea</taxon>
        <taxon>Muridae</taxon>
        <taxon>Murinae</taxon>
        <taxon>Rattus</taxon>
    </lineage>
</organism>
<keyword evidence="2" id="KW-0472">Membrane</keyword>
<gene>
    <name evidence="3" type="ORF">rCG_61458</name>
</gene>
<evidence type="ECO:0000256" key="1">
    <source>
        <dbReference type="ARBA" id="ARBA00004370"/>
    </source>
</evidence>
<comment type="subcellular location">
    <subcellularLocation>
        <location evidence="1">Membrane</location>
    </subcellularLocation>
</comment>
<protein>
    <submittedName>
        <fullName evidence="3">RCG61458</fullName>
    </submittedName>
</protein>
<accession>A6HB77</accession>
<dbReference type="SUPFAM" id="SSF49313">
    <property type="entry name" value="Cadherin-like"/>
    <property type="match status" value="1"/>
</dbReference>
<dbReference type="EMBL" id="CH473947">
    <property type="protein sequence ID" value="EDM03282.1"/>
    <property type="molecule type" value="Genomic_DNA"/>
</dbReference>